<feature type="domain" description="Carbohydrate kinase PfkB" evidence="3">
    <location>
        <begin position="42"/>
        <end position="301"/>
    </location>
</feature>
<dbReference type="PANTHER" id="PTHR10584">
    <property type="entry name" value="SUGAR KINASE"/>
    <property type="match status" value="1"/>
</dbReference>
<comment type="caution">
    <text evidence="4">The sequence shown here is derived from an EMBL/GenBank/DDBJ whole genome shotgun (WGS) entry which is preliminary data.</text>
</comment>
<gene>
    <name evidence="4" type="ORF">CEO22_237</name>
</gene>
<keyword evidence="1" id="KW-0808">Transferase</keyword>
<dbReference type="InterPro" id="IPR011611">
    <property type="entry name" value="PfkB_dom"/>
</dbReference>
<dbReference type="GO" id="GO:0016301">
    <property type="term" value="F:kinase activity"/>
    <property type="evidence" value="ECO:0007669"/>
    <property type="project" value="UniProtKB-KW"/>
</dbReference>
<evidence type="ECO:0000313" key="5">
    <source>
        <dbReference type="Proteomes" id="UP000316253"/>
    </source>
</evidence>
<reference evidence="4 5" key="1">
    <citation type="submission" date="2017-08" db="EMBL/GenBank/DDBJ databases">
        <title>Mechanisms for carbon and nitrogen cycling indicate functional differentiation within the Candidate Phyla Radiation.</title>
        <authorList>
            <person name="Danczak R.E."/>
            <person name="Johnston M.D."/>
            <person name="Kenah C."/>
            <person name="Slattery M."/>
            <person name="Wrighton K.C."/>
            <person name="Wilkins M.J."/>
        </authorList>
    </citation>
    <scope>NUCLEOTIDE SEQUENCE [LARGE SCALE GENOMIC DNA]</scope>
    <source>
        <strain evidence="4">Gr01-1014_85</strain>
    </source>
</reference>
<dbReference type="EMBL" id="VMFD01000017">
    <property type="protein sequence ID" value="TSC66054.1"/>
    <property type="molecule type" value="Genomic_DNA"/>
</dbReference>
<dbReference type="Proteomes" id="UP000316253">
    <property type="component" value="Unassembled WGS sequence"/>
</dbReference>
<protein>
    <submittedName>
        <fullName evidence="4">Putative Ribokinase</fullName>
    </submittedName>
</protein>
<feature type="non-terminal residue" evidence="4">
    <location>
        <position position="348"/>
    </location>
</feature>
<evidence type="ECO:0000256" key="2">
    <source>
        <dbReference type="ARBA" id="ARBA00022777"/>
    </source>
</evidence>
<dbReference type="SUPFAM" id="SSF53613">
    <property type="entry name" value="Ribokinase-like"/>
    <property type="match status" value="1"/>
</dbReference>
<sequence length="348" mass="38355">MHDLITVGDAGVDVFLALADNEAEVNCRLDRQDCRISLPYAEKIPIEKLTKTIAMNACNVAVGAARLGLKTALIASTGTDPDGQLVRAGLKLAKVDSRYLGHQDQTNFSAVINYQGERTILVHHAPHRYHWPKPRPTRGLYLTSMKDGWESIIPELTDYLERHKPIFGYNPGTYQLRQGIKVSRALLKLTTVLFVNRQEAERYLELPINTPVDKLLHELLALGPKQVVITDGPTGAYYSDAQESLFIATYQVPVVERTGCGDAFATGFMAARLAGQSTTETLRWASFEAAAVLQEIGPQAGYLTKAELTAVGNHRQHFQAVPLMQALDKIQPKPGSRQIRSPKVAQSS</sequence>
<dbReference type="AlphaFoldDB" id="A0A554JCL1"/>
<evidence type="ECO:0000256" key="1">
    <source>
        <dbReference type="ARBA" id="ARBA00022679"/>
    </source>
</evidence>
<evidence type="ECO:0000313" key="4">
    <source>
        <dbReference type="EMBL" id="TSC66054.1"/>
    </source>
</evidence>
<name>A0A554JCL1_9BACT</name>
<dbReference type="PANTHER" id="PTHR10584:SF166">
    <property type="entry name" value="RIBOKINASE"/>
    <property type="match status" value="1"/>
</dbReference>
<accession>A0A554JCL1</accession>
<evidence type="ECO:0000259" key="3">
    <source>
        <dbReference type="Pfam" id="PF00294"/>
    </source>
</evidence>
<dbReference type="Gene3D" id="3.40.1190.20">
    <property type="match status" value="1"/>
</dbReference>
<proteinExistence type="predicted"/>
<dbReference type="Pfam" id="PF00294">
    <property type="entry name" value="PfkB"/>
    <property type="match status" value="1"/>
</dbReference>
<keyword evidence="2 4" id="KW-0418">Kinase</keyword>
<organism evidence="4 5">
    <name type="scientific">Candidatus Berkelbacteria bacterium Gr01-1014_85</name>
    <dbReference type="NCBI Taxonomy" id="2017150"/>
    <lineage>
        <taxon>Bacteria</taxon>
        <taxon>Candidatus Berkelbacteria</taxon>
    </lineage>
</organism>
<dbReference type="InterPro" id="IPR029056">
    <property type="entry name" value="Ribokinase-like"/>
</dbReference>